<dbReference type="EMBL" id="JABAEW010000069">
    <property type="protein sequence ID" value="NMD88997.1"/>
    <property type="molecule type" value="Genomic_DNA"/>
</dbReference>
<gene>
    <name evidence="2" type="ORF">HF882_20645</name>
</gene>
<dbReference type="Proteomes" id="UP000576225">
    <property type="component" value="Unassembled WGS sequence"/>
</dbReference>
<protein>
    <submittedName>
        <fullName evidence="2">Uncharacterized protein</fullName>
    </submittedName>
</protein>
<reference evidence="2 3" key="1">
    <citation type="submission" date="2020-04" db="EMBL/GenBank/DDBJ databases">
        <authorList>
            <person name="Hitch T.C.A."/>
            <person name="Wylensek D."/>
            <person name="Clavel T."/>
        </authorList>
    </citation>
    <scope>NUCLEOTIDE SEQUENCE [LARGE SCALE GENOMIC DNA]</scope>
    <source>
        <strain evidence="2 3">COR2-253-APC-1A</strain>
    </source>
</reference>
<dbReference type="RefSeq" id="WP_168963963.1">
    <property type="nucleotide sequence ID" value="NZ_JABAEW010000069.1"/>
</dbReference>
<evidence type="ECO:0000313" key="2">
    <source>
        <dbReference type="EMBL" id="NMD88997.1"/>
    </source>
</evidence>
<accession>A0A848B466</accession>
<organism evidence="2 3">
    <name type="scientific">Victivallis vadensis</name>
    <dbReference type="NCBI Taxonomy" id="172901"/>
    <lineage>
        <taxon>Bacteria</taxon>
        <taxon>Pseudomonadati</taxon>
        <taxon>Lentisphaerota</taxon>
        <taxon>Lentisphaeria</taxon>
        <taxon>Victivallales</taxon>
        <taxon>Victivallaceae</taxon>
        <taxon>Victivallis</taxon>
    </lineage>
</organism>
<evidence type="ECO:0000256" key="1">
    <source>
        <dbReference type="SAM" id="MobiDB-lite"/>
    </source>
</evidence>
<evidence type="ECO:0000313" key="3">
    <source>
        <dbReference type="Proteomes" id="UP000576225"/>
    </source>
</evidence>
<sequence length="119" mass="14007">MPGKESTPPFQSKLTPYRNEILKAWFRRQTLKEIQAMLQKHGITISLPGISLFIKRHKNKYDPRAIPQTKNPCAVKLSKDIEKSLKKLDELLARDTKEVAREYDRKRSRAEYNKKVEKQ</sequence>
<feature type="region of interest" description="Disordered" evidence="1">
    <location>
        <begin position="99"/>
        <end position="119"/>
    </location>
</feature>
<dbReference type="AlphaFoldDB" id="A0A848B466"/>
<comment type="caution">
    <text evidence="2">The sequence shown here is derived from an EMBL/GenBank/DDBJ whole genome shotgun (WGS) entry which is preliminary data.</text>
</comment>
<proteinExistence type="predicted"/>
<name>A0A848B466_9BACT</name>